<sequence>MVIRIQKPPAHINHFLHHPFTTISTPPPQDPTTLATQILNSTSKTLPQILESQSPSIQWTPQLVNKTLKTLWNHGPKALQFFTNLLRHPHFTPHASSFDHAIDIASRLRDYKTTWSLVSRMRSLRLGPTPKTFAIITERYAASGKPDRAIRVFLNMHEQGCRQDLNSFNSLLDVLCKEKRVEKAYGLFKMLRGRFKPDVVSYNIIASGWCLIKRTNKALEVLKEMVERGISPNLRTYNIMLNGYVRAGQIKEAWEFFMEMKKRKCEIDVVTYTTIVHGFGVMGEIKRARKVFDEMIKEGVLPSVATYNAMIQVLCKKDSVENAILVFEEMVRKGYVPNSITYNLVIRGLCHEGEMERAMDFVERMKSDNCEPNVQTYNVVIRYFCDSGEIEKGLDVFEKMDREGCLPNLDTYNVLINAMFVRKKSDDLLVAGRMLIEMVDRGFMPRKFTFNRVLNGLLLTGNQEFAKEILRLQSRCGRLPRKLKL</sequence>
<dbReference type="PROSITE" id="PS51375">
    <property type="entry name" value="PPR"/>
    <property type="match status" value="8"/>
</dbReference>
<dbReference type="InParanoid" id="A0A1Q3BEH6"/>
<accession>A0A1Q3BEH6</accession>
<name>A0A1Q3BEH6_CEPFO</name>
<dbReference type="Pfam" id="PF01535">
    <property type="entry name" value="PPR"/>
    <property type="match status" value="1"/>
</dbReference>
<dbReference type="NCBIfam" id="TIGR00756">
    <property type="entry name" value="PPR"/>
    <property type="match status" value="8"/>
</dbReference>
<dbReference type="Pfam" id="PF13041">
    <property type="entry name" value="PPR_2"/>
    <property type="match status" value="4"/>
</dbReference>
<dbReference type="OrthoDB" id="185373at2759"/>
<evidence type="ECO:0000313" key="5">
    <source>
        <dbReference type="Proteomes" id="UP000187406"/>
    </source>
</evidence>
<protein>
    <submittedName>
        <fullName evidence="4">PPR_1 domain-containing protein/PPR_2 domain-containing protein</fullName>
    </submittedName>
</protein>
<evidence type="ECO:0000313" key="4">
    <source>
        <dbReference type="EMBL" id="GAV66254.1"/>
    </source>
</evidence>
<dbReference type="InterPro" id="IPR011990">
    <property type="entry name" value="TPR-like_helical_dom_sf"/>
</dbReference>
<keyword evidence="5" id="KW-1185">Reference proteome</keyword>
<evidence type="ECO:0000256" key="3">
    <source>
        <dbReference type="PROSITE-ProRule" id="PRU00708"/>
    </source>
</evidence>
<organism evidence="4 5">
    <name type="scientific">Cephalotus follicularis</name>
    <name type="common">Albany pitcher plant</name>
    <dbReference type="NCBI Taxonomy" id="3775"/>
    <lineage>
        <taxon>Eukaryota</taxon>
        <taxon>Viridiplantae</taxon>
        <taxon>Streptophyta</taxon>
        <taxon>Embryophyta</taxon>
        <taxon>Tracheophyta</taxon>
        <taxon>Spermatophyta</taxon>
        <taxon>Magnoliopsida</taxon>
        <taxon>eudicotyledons</taxon>
        <taxon>Gunneridae</taxon>
        <taxon>Pentapetalae</taxon>
        <taxon>rosids</taxon>
        <taxon>fabids</taxon>
        <taxon>Oxalidales</taxon>
        <taxon>Cephalotaceae</taxon>
        <taxon>Cephalotus</taxon>
    </lineage>
</organism>
<feature type="repeat" description="PPR" evidence="3">
    <location>
        <begin position="268"/>
        <end position="302"/>
    </location>
</feature>
<evidence type="ECO:0000256" key="1">
    <source>
        <dbReference type="ARBA" id="ARBA00007626"/>
    </source>
</evidence>
<reference evidence="5" key="1">
    <citation type="submission" date="2016-04" db="EMBL/GenBank/DDBJ databases">
        <title>Cephalotus genome sequencing.</title>
        <authorList>
            <person name="Fukushima K."/>
            <person name="Hasebe M."/>
            <person name="Fang X."/>
        </authorList>
    </citation>
    <scope>NUCLEOTIDE SEQUENCE [LARGE SCALE GENOMIC DNA]</scope>
    <source>
        <strain evidence="5">cv. St1</strain>
    </source>
</reference>
<proteinExistence type="inferred from homology"/>
<feature type="repeat" description="PPR" evidence="3">
    <location>
        <begin position="164"/>
        <end position="194"/>
    </location>
</feature>
<dbReference type="STRING" id="3775.A0A1Q3BEH6"/>
<comment type="caution">
    <text evidence="4">The sequence shown here is derived from an EMBL/GenBank/DDBJ whole genome shotgun (WGS) entry which is preliminary data.</text>
</comment>
<feature type="repeat" description="PPR" evidence="3">
    <location>
        <begin position="129"/>
        <end position="163"/>
    </location>
</feature>
<dbReference type="EMBL" id="BDDD01000463">
    <property type="protein sequence ID" value="GAV66254.1"/>
    <property type="molecule type" value="Genomic_DNA"/>
</dbReference>
<dbReference type="Gene3D" id="1.25.40.10">
    <property type="entry name" value="Tetratricopeptide repeat domain"/>
    <property type="match status" value="3"/>
</dbReference>
<dbReference type="PANTHER" id="PTHR47447">
    <property type="entry name" value="OS03G0856100 PROTEIN"/>
    <property type="match status" value="1"/>
</dbReference>
<gene>
    <name evidence="4" type="ORF">CFOL_v3_09764</name>
</gene>
<keyword evidence="2" id="KW-0677">Repeat</keyword>
<comment type="similarity">
    <text evidence="1">Belongs to the PPR family. P subfamily.</text>
</comment>
<feature type="repeat" description="PPR" evidence="3">
    <location>
        <begin position="233"/>
        <end position="267"/>
    </location>
</feature>
<dbReference type="Proteomes" id="UP000187406">
    <property type="component" value="Unassembled WGS sequence"/>
</dbReference>
<feature type="repeat" description="PPR" evidence="3">
    <location>
        <begin position="198"/>
        <end position="232"/>
    </location>
</feature>
<dbReference type="SUPFAM" id="SSF81901">
    <property type="entry name" value="HCP-like"/>
    <property type="match status" value="1"/>
</dbReference>
<dbReference type="InterPro" id="IPR002885">
    <property type="entry name" value="PPR_rpt"/>
</dbReference>
<feature type="repeat" description="PPR" evidence="3">
    <location>
        <begin position="303"/>
        <end position="337"/>
    </location>
</feature>
<dbReference type="FunCoup" id="A0A1Q3BEH6">
    <property type="interactions" value="135"/>
</dbReference>
<feature type="repeat" description="PPR" evidence="3">
    <location>
        <begin position="338"/>
        <end position="372"/>
    </location>
</feature>
<evidence type="ECO:0000256" key="2">
    <source>
        <dbReference type="ARBA" id="ARBA00022737"/>
    </source>
</evidence>
<dbReference type="PANTHER" id="PTHR47447:SF28">
    <property type="entry name" value="PENTACOTRIPEPTIDE-REPEAT REGION OF PRORP DOMAIN-CONTAINING PROTEIN"/>
    <property type="match status" value="1"/>
</dbReference>
<dbReference type="AlphaFoldDB" id="A0A1Q3BEH6"/>
<feature type="repeat" description="PPR" evidence="3">
    <location>
        <begin position="373"/>
        <end position="407"/>
    </location>
</feature>